<dbReference type="PANTHER" id="PTHR12547">
    <property type="entry name" value="CCCH ZINC FINGER/TIS11-RELATED"/>
    <property type="match status" value="1"/>
</dbReference>
<feature type="zinc finger region" description="C3H1-type" evidence="5">
    <location>
        <begin position="28"/>
        <end position="56"/>
    </location>
</feature>
<keyword evidence="2" id="KW-0677">Repeat</keyword>
<feature type="region of interest" description="Disordered" evidence="6">
    <location>
        <begin position="170"/>
        <end position="194"/>
    </location>
</feature>
<feature type="zinc finger region" description="C3H1-type" evidence="5">
    <location>
        <begin position="64"/>
        <end position="91"/>
    </location>
</feature>
<evidence type="ECO:0000256" key="1">
    <source>
        <dbReference type="ARBA" id="ARBA00022723"/>
    </source>
</evidence>
<feature type="compositionally biased region" description="Polar residues" evidence="6">
    <location>
        <begin position="258"/>
        <end position="271"/>
    </location>
</feature>
<feature type="region of interest" description="Disordered" evidence="6">
    <location>
        <begin position="257"/>
        <end position="279"/>
    </location>
</feature>
<feature type="domain" description="C3H1-type" evidence="7">
    <location>
        <begin position="64"/>
        <end position="91"/>
    </location>
</feature>
<dbReference type="SUPFAM" id="SSF90229">
    <property type="entry name" value="CCCH zinc finger"/>
    <property type="match status" value="2"/>
</dbReference>
<keyword evidence="4 5" id="KW-0862">Zinc</keyword>
<reference evidence="8" key="1">
    <citation type="journal article" date="2015" name="PLoS ONE">
        <title>Comprehensive Evaluation of Toxoplasma gondii VEG and Neospora caninum LIV Genomes with Tachyzoite Stage Transcriptome and Proteome Defines Novel Transcript Features.</title>
        <authorList>
            <person name="Ramaprasad A."/>
            <person name="Mourier T."/>
            <person name="Naeem R."/>
            <person name="Malas T.B."/>
            <person name="Moussa E."/>
            <person name="Panigrahi A."/>
            <person name="Vermont S.J."/>
            <person name="Otto T.D."/>
            <person name="Wastling J."/>
            <person name="Pain A."/>
        </authorList>
    </citation>
    <scope>NUCLEOTIDE SEQUENCE</scope>
    <source>
        <strain evidence="8">VEG</strain>
    </source>
</reference>
<feature type="compositionally biased region" description="Pro residues" evidence="6">
    <location>
        <begin position="1"/>
        <end position="11"/>
    </location>
</feature>
<dbReference type="PANTHER" id="PTHR12547:SF18">
    <property type="entry name" value="PROTEIN TIS11"/>
    <property type="match status" value="1"/>
</dbReference>
<organism evidence="8">
    <name type="scientific">Toxoplasma gondii (strain ATCC 50861 / VEG)</name>
    <dbReference type="NCBI Taxonomy" id="432359"/>
    <lineage>
        <taxon>Eukaryota</taxon>
        <taxon>Sar</taxon>
        <taxon>Alveolata</taxon>
        <taxon>Apicomplexa</taxon>
        <taxon>Conoidasida</taxon>
        <taxon>Coccidia</taxon>
        <taxon>Eucoccidiorida</taxon>
        <taxon>Eimeriorina</taxon>
        <taxon>Sarcocystidae</taxon>
        <taxon>Toxoplasma</taxon>
    </lineage>
</organism>
<accession>A0A0F7V7X4</accession>
<evidence type="ECO:0000256" key="5">
    <source>
        <dbReference type="PROSITE-ProRule" id="PRU00723"/>
    </source>
</evidence>
<name>A0A0F7V7X4_TOXGV</name>
<dbReference type="EMBL" id="LN714500">
    <property type="protein sequence ID" value="CEL76892.1"/>
    <property type="molecule type" value="Genomic_DNA"/>
</dbReference>
<protein>
    <recommendedName>
        <fullName evidence="7">C3H1-type domain-containing protein</fullName>
    </recommendedName>
</protein>
<evidence type="ECO:0000313" key="8">
    <source>
        <dbReference type="EMBL" id="CEL76892.1"/>
    </source>
</evidence>
<dbReference type="GO" id="GO:0008270">
    <property type="term" value="F:zinc ion binding"/>
    <property type="evidence" value="ECO:0007669"/>
    <property type="project" value="UniProtKB-KW"/>
</dbReference>
<proteinExistence type="predicted"/>
<evidence type="ECO:0000256" key="6">
    <source>
        <dbReference type="SAM" id="MobiDB-lite"/>
    </source>
</evidence>
<dbReference type="InterPro" id="IPR000571">
    <property type="entry name" value="Znf_CCCH"/>
</dbReference>
<feature type="region of interest" description="Disordered" evidence="6">
    <location>
        <begin position="1"/>
        <end position="22"/>
    </location>
</feature>
<evidence type="ECO:0000259" key="7">
    <source>
        <dbReference type="PROSITE" id="PS50103"/>
    </source>
</evidence>
<feature type="compositionally biased region" description="Low complexity" evidence="6">
    <location>
        <begin position="172"/>
        <end position="181"/>
    </location>
</feature>
<dbReference type="AlphaFoldDB" id="A0A0F7V7X4"/>
<dbReference type="InterPro" id="IPR045877">
    <property type="entry name" value="ZFP36-like"/>
</dbReference>
<dbReference type="GO" id="GO:0003729">
    <property type="term" value="F:mRNA binding"/>
    <property type="evidence" value="ECO:0007669"/>
    <property type="project" value="InterPro"/>
</dbReference>
<dbReference type="Pfam" id="PF00642">
    <property type="entry name" value="zf-CCCH"/>
    <property type="match status" value="1"/>
</dbReference>
<evidence type="ECO:0000256" key="2">
    <source>
        <dbReference type="ARBA" id="ARBA00022737"/>
    </source>
</evidence>
<sequence length="426" mass="47211">MLSNPPSPPPVASEKISKRTGPELNARLSKTRLCRFVTSRRICPFGPSCTYAHSDAELVPSPNLSKTKVCWSNMYGRCVRGSECPYAHNEEELRRLPRLAIPLKSGAPLPPSSPYVVYYATNDPRGHSSVLQETKAVRLSDTASNGQENLCEKAEMEGIAEYIAWSSDDDTVSSTESTYSSLQRQSSTDNRQETVDMESAVQIPGNCSERMVCVEPPCVPGDYNMHEEAYVASADEQPRLAKTYTPRRRDMLHFWRGQTANPSDGSPTVATPSRGGESRANGVCVWPQQNPLSDVFLDSHSSITKHSDVEWLLEEDRVNRGRTGCSLSAPAVHNIPGMQRGPFYGYNPFFAPKRDCETYSSAVGRPPYSVDDKRGREHEGKNTKGVVDLQAARTANNPVVRWDGPVPDLRGDWLDRIKLRDCVSIS</sequence>
<evidence type="ECO:0000256" key="3">
    <source>
        <dbReference type="ARBA" id="ARBA00022771"/>
    </source>
</evidence>
<dbReference type="Gene3D" id="4.10.1000.10">
    <property type="entry name" value="Zinc finger, CCCH-type"/>
    <property type="match status" value="2"/>
</dbReference>
<dbReference type="PROSITE" id="PS50103">
    <property type="entry name" value="ZF_C3H1"/>
    <property type="match status" value="2"/>
</dbReference>
<dbReference type="InterPro" id="IPR036855">
    <property type="entry name" value="Znf_CCCH_sf"/>
</dbReference>
<feature type="domain" description="C3H1-type" evidence="7">
    <location>
        <begin position="28"/>
        <end position="56"/>
    </location>
</feature>
<keyword evidence="1 5" id="KW-0479">Metal-binding</keyword>
<dbReference type="SMART" id="SM00356">
    <property type="entry name" value="ZnF_C3H1"/>
    <property type="match status" value="2"/>
</dbReference>
<evidence type="ECO:0000256" key="4">
    <source>
        <dbReference type="ARBA" id="ARBA00022833"/>
    </source>
</evidence>
<gene>
    <name evidence="8" type="ORF">BN1205_061375</name>
</gene>
<keyword evidence="3 5" id="KW-0863">Zinc-finger</keyword>